<accession>A0A8J6PQV0</accession>
<sequence>MATTKKLFIEFGDGASPEVFKYNCTINTSQDFTVEATTVEATDPNCEFPDAPGWVLRSVDTLSANFNGAGTTDPLSYAVLRQHMLSGEPFNVRVRIDLPLAAGGGYYVGRYVMTSLGVAKEGKGYITSSVAAQSDGEIVWVDAAA</sequence>
<evidence type="ECO:0008006" key="3">
    <source>
        <dbReference type="Google" id="ProtNLM"/>
    </source>
</evidence>
<gene>
    <name evidence="1" type="ORF">ICI42_17765</name>
</gene>
<evidence type="ECO:0000313" key="2">
    <source>
        <dbReference type="Proteomes" id="UP000643405"/>
    </source>
</evidence>
<reference evidence="1" key="1">
    <citation type="submission" date="2020-09" db="EMBL/GenBank/DDBJ databases">
        <title>Genome seq and assembly of Tianweitania sp.</title>
        <authorList>
            <person name="Chhetri G."/>
        </authorList>
    </citation>
    <scope>NUCLEOTIDE SEQUENCE</scope>
    <source>
        <strain evidence="1">Rool2</strain>
    </source>
</reference>
<organism evidence="1 2">
    <name type="scientific">Oryzicola mucosus</name>
    <dbReference type="NCBI Taxonomy" id="2767425"/>
    <lineage>
        <taxon>Bacteria</taxon>
        <taxon>Pseudomonadati</taxon>
        <taxon>Pseudomonadota</taxon>
        <taxon>Alphaproteobacteria</taxon>
        <taxon>Hyphomicrobiales</taxon>
        <taxon>Phyllobacteriaceae</taxon>
        <taxon>Oryzicola</taxon>
    </lineage>
</organism>
<proteinExistence type="predicted"/>
<dbReference type="InterPro" id="IPR011855">
    <property type="entry name" value="Phgtail_TP901_1"/>
</dbReference>
<dbReference type="Pfam" id="PF06199">
    <property type="entry name" value="Phage_tail_2"/>
    <property type="match status" value="1"/>
</dbReference>
<keyword evidence="2" id="KW-1185">Reference proteome</keyword>
<dbReference type="EMBL" id="JACVVX010000006">
    <property type="protein sequence ID" value="MBD0416505.1"/>
    <property type="molecule type" value="Genomic_DNA"/>
</dbReference>
<dbReference type="AlphaFoldDB" id="A0A8J6PQV0"/>
<name>A0A8J6PQV0_9HYPH</name>
<protein>
    <recommendedName>
        <fullName evidence="3">Phage tail protein</fullName>
    </recommendedName>
</protein>
<dbReference type="RefSeq" id="WP_188165951.1">
    <property type="nucleotide sequence ID" value="NZ_JACVVX010000006.1"/>
</dbReference>
<comment type="caution">
    <text evidence="1">The sequence shown here is derived from an EMBL/GenBank/DDBJ whole genome shotgun (WGS) entry which is preliminary data.</text>
</comment>
<evidence type="ECO:0000313" key="1">
    <source>
        <dbReference type="EMBL" id="MBD0416505.1"/>
    </source>
</evidence>
<dbReference type="Proteomes" id="UP000643405">
    <property type="component" value="Unassembled WGS sequence"/>
</dbReference>